<feature type="region of interest" description="Disordered" evidence="3">
    <location>
        <begin position="326"/>
        <end position="363"/>
    </location>
</feature>
<dbReference type="AlphaFoldDB" id="A0A4R6VDP2"/>
<dbReference type="SUPFAM" id="SSF54373">
    <property type="entry name" value="FAD-linked reductases, C-terminal domain"/>
    <property type="match status" value="1"/>
</dbReference>
<reference evidence="5 6" key="1">
    <citation type="submission" date="2019-03" db="EMBL/GenBank/DDBJ databases">
        <title>Genomic Encyclopedia of Type Strains, Phase IV (KMG-IV): sequencing the most valuable type-strain genomes for metagenomic binning, comparative biology and taxonomic classification.</title>
        <authorList>
            <person name="Goeker M."/>
        </authorList>
    </citation>
    <scope>NUCLEOTIDE SEQUENCE [LARGE SCALE GENOMIC DNA]</scope>
    <source>
        <strain evidence="5 6">DSM 45775</strain>
    </source>
</reference>
<dbReference type="EMBL" id="SNYO01000004">
    <property type="protein sequence ID" value="TDQ58510.1"/>
    <property type="molecule type" value="Genomic_DNA"/>
</dbReference>
<organism evidence="5 6">
    <name type="scientific">Actinomycetospora succinea</name>
    <dbReference type="NCBI Taxonomy" id="663603"/>
    <lineage>
        <taxon>Bacteria</taxon>
        <taxon>Bacillati</taxon>
        <taxon>Actinomycetota</taxon>
        <taxon>Actinomycetes</taxon>
        <taxon>Pseudonocardiales</taxon>
        <taxon>Pseudonocardiaceae</taxon>
        <taxon>Actinomycetospora</taxon>
    </lineage>
</organism>
<accession>A0A4R6VDP2</accession>
<dbReference type="SUPFAM" id="SSF51905">
    <property type="entry name" value="FAD/NAD(P)-binding domain"/>
    <property type="match status" value="1"/>
</dbReference>
<protein>
    <submittedName>
        <fullName evidence="5">Salicylate hydroxylase</fullName>
    </submittedName>
</protein>
<dbReference type="OrthoDB" id="9782160at2"/>
<dbReference type="PRINTS" id="PR00420">
    <property type="entry name" value="RNGMNOXGNASE"/>
</dbReference>
<dbReference type="Pfam" id="PF01494">
    <property type="entry name" value="FAD_binding_3"/>
    <property type="match status" value="1"/>
</dbReference>
<dbReference type="GO" id="GO:0004497">
    <property type="term" value="F:monooxygenase activity"/>
    <property type="evidence" value="ECO:0007669"/>
    <property type="project" value="UniProtKB-KW"/>
</dbReference>
<dbReference type="RefSeq" id="WP_133827350.1">
    <property type="nucleotide sequence ID" value="NZ_SNYO01000004.1"/>
</dbReference>
<evidence type="ECO:0000256" key="3">
    <source>
        <dbReference type="SAM" id="MobiDB-lite"/>
    </source>
</evidence>
<dbReference type="InterPro" id="IPR002938">
    <property type="entry name" value="FAD-bd"/>
</dbReference>
<feature type="compositionally biased region" description="Basic and acidic residues" evidence="3">
    <location>
        <begin position="326"/>
        <end position="352"/>
    </location>
</feature>
<dbReference type="PANTHER" id="PTHR13789:SF309">
    <property type="entry name" value="PUTATIVE (AFU_ORTHOLOGUE AFUA_6G14510)-RELATED"/>
    <property type="match status" value="1"/>
</dbReference>
<evidence type="ECO:0000313" key="5">
    <source>
        <dbReference type="EMBL" id="TDQ58510.1"/>
    </source>
</evidence>
<dbReference type="InterPro" id="IPR036188">
    <property type="entry name" value="FAD/NAD-bd_sf"/>
</dbReference>
<dbReference type="PANTHER" id="PTHR13789">
    <property type="entry name" value="MONOOXYGENASE"/>
    <property type="match status" value="1"/>
</dbReference>
<evidence type="ECO:0000313" key="6">
    <source>
        <dbReference type="Proteomes" id="UP000295705"/>
    </source>
</evidence>
<keyword evidence="2" id="KW-0503">Monooxygenase</keyword>
<proteinExistence type="predicted"/>
<sequence>MTGLRVAVVGGGIGGATVALALERHGVDVAVYERRDSVPPVGSGLGLAGNGYRVLEDLGLGPALDGTGAPLATMRMLSADGTEVAHYDTGRLLGMRRADLIRIVLDGVGPSVVHHGRECVAVEVDTGPPVVRFGDGSCAAADVVVVADGLRSRCAPVVAAPPALRPAGTSALRGFVSADGLPEHLATGQNAWLGPDRHLLCYPVDRHGTLNFAAFVPRPAGSADEWSFRVDPEVVRDAYAGWDDDAGAILDRASEVYRYDLADRDPFAPWTRAGVVLLGDAAHPMLPHMGQGANQAIEDGAILAALLAEAEGAADVTERLATYEATRKPRTDRIQRQSRRNGERFSRARDLTSGDDSAPTEDLSWVYGYDAPAAGRAAAARLRAS</sequence>
<keyword evidence="6" id="KW-1185">Reference proteome</keyword>
<comment type="caution">
    <text evidence="5">The sequence shown here is derived from an EMBL/GenBank/DDBJ whole genome shotgun (WGS) entry which is preliminary data.</text>
</comment>
<name>A0A4R6VDP2_9PSEU</name>
<keyword evidence="1" id="KW-0560">Oxidoreductase</keyword>
<feature type="domain" description="FAD-binding" evidence="4">
    <location>
        <begin position="5"/>
        <end position="337"/>
    </location>
</feature>
<dbReference type="InterPro" id="IPR050493">
    <property type="entry name" value="FAD-dep_Monooxygenase_BioMet"/>
</dbReference>
<evidence type="ECO:0000256" key="2">
    <source>
        <dbReference type="ARBA" id="ARBA00023033"/>
    </source>
</evidence>
<dbReference type="GO" id="GO:0071949">
    <property type="term" value="F:FAD binding"/>
    <property type="evidence" value="ECO:0007669"/>
    <property type="project" value="InterPro"/>
</dbReference>
<gene>
    <name evidence="5" type="ORF">EV188_104250</name>
</gene>
<evidence type="ECO:0000259" key="4">
    <source>
        <dbReference type="Pfam" id="PF01494"/>
    </source>
</evidence>
<dbReference type="Gene3D" id="3.50.50.60">
    <property type="entry name" value="FAD/NAD(P)-binding domain"/>
    <property type="match status" value="1"/>
</dbReference>
<dbReference type="Proteomes" id="UP000295705">
    <property type="component" value="Unassembled WGS sequence"/>
</dbReference>
<evidence type="ECO:0000256" key="1">
    <source>
        <dbReference type="ARBA" id="ARBA00023002"/>
    </source>
</evidence>